<gene>
    <name evidence="2" type="ORF">P278_29290</name>
</gene>
<dbReference type="Proteomes" id="UP000018850">
    <property type="component" value="Unassembled WGS sequence"/>
</dbReference>
<proteinExistence type="predicted"/>
<dbReference type="EMBL" id="AYXY01000026">
    <property type="protein sequence ID" value="ETN94125.1"/>
    <property type="molecule type" value="Genomic_DNA"/>
</dbReference>
<name>W2UIY5_9FLAO</name>
<dbReference type="Gene3D" id="3.40.720.10">
    <property type="entry name" value="Alkaline Phosphatase, subunit A"/>
    <property type="match status" value="1"/>
</dbReference>
<sequence>MRVLIAFVSCVLLVFVSCVKNEKKENKRPNIILIYTDDLGIGLLGHEGQEIIKTPNIDRLASEGIRFTNAYSNMLCAPARASLITGLHDCHENGFQVTGGGAYKYVHTEKASLEEVDKRLNEALDPIPENQVFLGQVAKESGYKTAQFGKLEWGFSATDHQMKRHGWDYYLGYLDHVRAHGFYPPFLFENGAIKMYEGNTLINAGKTGEPETEAIYKERWNMEGKEVYSQDIFMEGILSFLESNSDQPFFLYFPTQLPHGPVAIPEVHPDFINDDRLTPIEKEYASMVKLLDDNVGQIMDKLVDLGIDDNTLIIFTADNGHEIYYAQEGRVTKPYSNIKTGERFDDLGRKYYSDLAGDIFDGNGGRAGMKRSNLQGGINVPLIMRWPDKINENITSDRLIASYDLLPTIAEIVGYNKPIEVDGVSYFKEIFGDDNVEEHEYVVYSSFTGPTLITKDGWKIRTHLRKNAFELFYLPEDFKEEKDLSEQYPEKFKALKEMMLLACDGDFKNGLYGG</sequence>
<dbReference type="InterPro" id="IPR017850">
    <property type="entry name" value="Alkaline_phosphatase_core_sf"/>
</dbReference>
<dbReference type="CDD" id="cd16145">
    <property type="entry name" value="ARS_like"/>
    <property type="match status" value="1"/>
</dbReference>
<dbReference type="PANTHER" id="PTHR43751:SF3">
    <property type="entry name" value="SULFATASE N-TERMINAL DOMAIN-CONTAINING PROTEIN"/>
    <property type="match status" value="1"/>
</dbReference>
<evidence type="ECO:0000259" key="1">
    <source>
        <dbReference type="Pfam" id="PF00884"/>
    </source>
</evidence>
<reference evidence="3" key="1">
    <citation type="submission" date="2013-11" db="EMBL/GenBank/DDBJ databases">
        <title>Draft genome sequence from a member of Zhouia, isolated tidal flat.</title>
        <authorList>
            <person name="Jin H."/>
            <person name="Jeon C.O."/>
        </authorList>
    </citation>
    <scope>NUCLEOTIDE SEQUENCE [LARGE SCALE GENOMIC DNA]</scope>
    <source>
        <strain evidence="3">AD3</strain>
    </source>
</reference>
<dbReference type="InterPro" id="IPR000917">
    <property type="entry name" value="Sulfatase_N"/>
</dbReference>
<accession>W2UIY5</accession>
<dbReference type="SUPFAM" id="SSF53649">
    <property type="entry name" value="Alkaline phosphatase-like"/>
    <property type="match status" value="1"/>
</dbReference>
<evidence type="ECO:0000313" key="2">
    <source>
        <dbReference type="EMBL" id="ETN94125.1"/>
    </source>
</evidence>
<comment type="caution">
    <text evidence="2">The sequence shown here is derived from an EMBL/GenBank/DDBJ whole genome shotgun (WGS) entry which is preliminary data.</text>
</comment>
<dbReference type="Gene3D" id="3.30.1120.10">
    <property type="match status" value="1"/>
</dbReference>
<reference evidence="2 3" key="2">
    <citation type="journal article" date="2016" name="Genome Announc.">
        <title>Draft Genome Sequence of Zhouia amylolytica AD3, Isolated from Tidal Flat Sediment.</title>
        <authorList>
            <person name="Jia B."/>
            <person name="Jin H.M."/>
            <person name="Lee H.J."/>
            <person name="Jeon C.O."/>
        </authorList>
    </citation>
    <scope>NUCLEOTIDE SEQUENCE [LARGE SCALE GENOMIC DNA]</scope>
    <source>
        <strain evidence="2 3">AD3</strain>
    </source>
</reference>
<dbReference type="PANTHER" id="PTHR43751">
    <property type="entry name" value="SULFATASE"/>
    <property type="match status" value="1"/>
</dbReference>
<dbReference type="AlphaFoldDB" id="W2UIY5"/>
<dbReference type="STRING" id="376730.SAMN04487906_0387"/>
<keyword evidence="3" id="KW-1185">Reference proteome</keyword>
<dbReference type="eggNOG" id="COG3119">
    <property type="taxonomic scope" value="Bacteria"/>
</dbReference>
<organism evidence="2 3">
    <name type="scientific">Zhouia amylolytica AD3</name>
    <dbReference type="NCBI Taxonomy" id="1286632"/>
    <lineage>
        <taxon>Bacteria</taxon>
        <taxon>Pseudomonadati</taxon>
        <taxon>Bacteroidota</taxon>
        <taxon>Flavobacteriia</taxon>
        <taxon>Flavobacteriales</taxon>
        <taxon>Flavobacteriaceae</taxon>
        <taxon>Zhouia</taxon>
    </lineage>
</organism>
<dbReference type="RefSeq" id="WP_038268368.1">
    <property type="nucleotide sequence ID" value="NZ_AYXY01000026.1"/>
</dbReference>
<dbReference type="PROSITE" id="PS51257">
    <property type="entry name" value="PROKAR_LIPOPROTEIN"/>
    <property type="match status" value="1"/>
</dbReference>
<protein>
    <submittedName>
        <fullName evidence="2">Cerebroside-sulfatase</fullName>
    </submittedName>
</protein>
<evidence type="ECO:0000313" key="3">
    <source>
        <dbReference type="Proteomes" id="UP000018850"/>
    </source>
</evidence>
<dbReference type="PATRIC" id="fig|1286632.3.peg.2925"/>
<dbReference type="InterPro" id="IPR052701">
    <property type="entry name" value="GAG_Ulvan_Degrading_Sulfatases"/>
</dbReference>
<feature type="domain" description="Sulfatase N-terminal" evidence="1">
    <location>
        <begin position="29"/>
        <end position="415"/>
    </location>
</feature>
<dbReference type="Pfam" id="PF00884">
    <property type="entry name" value="Sulfatase"/>
    <property type="match status" value="1"/>
</dbReference>